<dbReference type="PROSITE" id="PS00837">
    <property type="entry name" value="ALADH_PNT_2"/>
    <property type="match status" value="1"/>
</dbReference>
<reference evidence="11" key="1">
    <citation type="submission" date="2023-07" db="EMBL/GenBank/DDBJ databases">
        <title>Genome content predicts the carbon catabolic preferences of heterotrophic bacteria.</title>
        <authorList>
            <person name="Gralka M."/>
        </authorList>
    </citation>
    <scope>NUCLEOTIDE SEQUENCE</scope>
    <source>
        <strain evidence="11">I3M17_2</strain>
    </source>
</reference>
<comment type="caution">
    <text evidence="11">The sequence shown here is derived from an EMBL/GenBank/DDBJ whole genome shotgun (WGS) entry which is preliminary data.</text>
</comment>
<evidence type="ECO:0000256" key="2">
    <source>
        <dbReference type="ARBA" id="ARBA00005689"/>
    </source>
</evidence>
<dbReference type="InterPro" id="IPR007698">
    <property type="entry name" value="AlaDH/PNT_NAD(H)-bd"/>
</dbReference>
<evidence type="ECO:0000256" key="7">
    <source>
        <dbReference type="ARBA" id="ARBA00023027"/>
    </source>
</evidence>
<evidence type="ECO:0000256" key="5">
    <source>
        <dbReference type="ARBA" id="ARBA00022857"/>
    </source>
</evidence>
<evidence type="ECO:0000256" key="8">
    <source>
        <dbReference type="ARBA" id="ARBA00048202"/>
    </source>
</evidence>
<dbReference type="Proteomes" id="UP001169760">
    <property type="component" value="Unassembled WGS sequence"/>
</dbReference>
<evidence type="ECO:0000259" key="9">
    <source>
        <dbReference type="SMART" id="SM01002"/>
    </source>
</evidence>
<proteinExistence type="inferred from homology"/>
<dbReference type="AlphaFoldDB" id="A0AAW7X872"/>
<dbReference type="SMART" id="SM01002">
    <property type="entry name" value="AlaDh_PNT_C"/>
    <property type="match status" value="1"/>
</dbReference>
<evidence type="ECO:0000256" key="1">
    <source>
        <dbReference type="ARBA" id="ARBA00003943"/>
    </source>
</evidence>
<name>A0AAW7X872_9GAMM</name>
<dbReference type="SUPFAM" id="SSF51735">
    <property type="entry name" value="NAD(P)-binding Rossmann-fold domains"/>
    <property type="match status" value="1"/>
</dbReference>
<comment type="function">
    <text evidence="1">The transhydrogenation between NADH and NADP is coupled to respiration and ATP hydrolysis and functions as a proton pump across the membrane.</text>
</comment>
<dbReference type="PANTHER" id="PTHR10160">
    <property type="entry name" value="NAD(P) TRANSHYDROGENASE"/>
    <property type="match status" value="1"/>
</dbReference>
<protein>
    <recommendedName>
        <fullName evidence="3">proton-translocating NAD(P)(+) transhydrogenase</fullName>
        <ecNumber evidence="3">7.1.1.1</ecNumber>
    </recommendedName>
</protein>
<dbReference type="GO" id="GO:0008750">
    <property type="term" value="F:proton-translocating NAD(P)+ transhydrogenase activity"/>
    <property type="evidence" value="ECO:0007669"/>
    <property type="project" value="UniProtKB-EC"/>
</dbReference>
<evidence type="ECO:0000313" key="12">
    <source>
        <dbReference type="Proteomes" id="UP001169760"/>
    </source>
</evidence>
<dbReference type="GO" id="GO:0050661">
    <property type="term" value="F:NADP binding"/>
    <property type="evidence" value="ECO:0007669"/>
    <property type="project" value="TreeGrafter"/>
</dbReference>
<evidence type="ECO:0000313" key="11">
    <source>
        <dbReference type="EMBL" id="MDO6422986.1"/>
    </source>
</evidence>
<accession>A0AAW7X872</accession>
<dbReference type="CDD" id="cd05304">
    <property type="entry name" value="Rubrum_tdh"/>
    <property type="match status" value="1"/>
</dbReference>
<keyword evidence="6" id="KW-1278">Translocase</keyword>
<comment type="catalytic activity">
    <reaction evidence="8">
        <text>NAD(+) + NADPH + H(+)(in) = NADH + NADP(+) + H(+)(out)</text>
        <dbReference type="Rhea" id="RHEA:47992"/>
        <dbReference type="ChEBI" id="CHEBI:15378"/>
        <dbReference type="ChEBI" id="CHEBI:57540"/>
        <dbReference type="ChEBI" id="CHEBI:57783"/>
        <dbReference type="ChEBI" id="CHEBI:57945"/>
        <dbReference type="ChEBI" id="CHEBI:58349"/>
        <dbReference type="EC" id="7.1.1.1"/>
    </reaction>
</comment>
<evidence type="ECO:0000256" key="6">
    <source>
        <dbReference type="ARBA" id="ARBA00022967"/>
    </source>
</evidence>
<feature type="domain" description="Alanine dehydrogenase/pyridine nucleotide transhydrogenase N-terminal" evidence="10">
    <location>
        <begin position="6"/>
        <end position="141"/>
    </location>
</feature>
<gene>
    <name evidence="11" type="ORF">Q4521_10915</name>
</gene>
<dbReference type="SMART" id="SM01003">
    <property type="entry name" value="AlaDh_PNT_N"/>
    <property type="match status" value="1"/>
</dbReference>
<evidence type="ECO:0000256" key="4">
    <source>
        <dbReference type="ARBA" id="ARBA00022741"/>
    </source>
</evidence>
<keyword evidence="5" id="KW-0521">NADP</keyword>
<dbReference type="EMBL" id="JAUOPB010000007">
    <property type="protein sequence ID" value="MDO6422986.1"/>
    <property type="molecule type" value="Genomic_DNA"/>
</dbReference>
<dbReference type="GO" id="GO:0005886">
    <property type="term" value="C:plasma membrane"/>
    <property type="evidence" value="ECO:0007669"/>
    <property type="project" value="TreeGrafter"/>
</dbReference>
<dbReference type="SUPFAM" id="SSF52283">
    <property type="entry name" value="Formate/glycerate dehydrogenase catalytic domain-like"/>
    <property type="match status" value="1"/>
</dbReference>
<organism evidence="11 12">
    <name type="scientific">Saccharophagus degradans</name>
    <dbReference type="NCBI Taxonomy" id="86304"/>
    <lineage>
        <taxon>Bacteria</taxon>
        <taxon>Pseudomonadati</taxon>
        <taxon>Pseudomonadota</taxon>
        <taxon>Gammaproteobacteria</taxon>
        <taxon>Cellvibrionales</taxon>
        <taxon>Cellvibrionaceae</taxon>
        <taxon>Saccharophagus</taxon>
    </lineage>
</organism>
<dbReference type="EC" id="7.1.1.1" evidence="3"/>
<dbReference type="GO" id="GO:0016491">
    <property type="term" value="F:oxidoreductase activity"/>
    <property type="evidence" value="ECO:0007669"/>
    <property type="project" value="InterPro"/>
</dbReference>
<dbReference type="Pfam" id="PF01262">
    <property type="entry name" value="AlaDh_PNT_C"/>
    <property type="match status" value="1"/>
</dbReference>
<keyword evidence="7" id="KW-0520">NAD</keyword>
<dbReference type="Gene3D" id="3.40.50.720">
    <property type="entry name" value="NAD(P)-binding Rossmann-like Domain"/>
    <property type="match status" value="2"/>
</dbReference>
<dbReference type="RefSeq" id="WP_303492806.1">
    <property type="nucleotide sequence ID" value="NZ_JAUOPB010000007.1"/>
</dbReference>
<keyword evidence="4" id="KW-0547">Nucleotide-binding</keyword>
<dbReference type="InterPro" id="IPR036291">
    <property type="entry name" value="NAD(P)-bd_dom_sf"/>
</dbReference>
<comment type="similarity">
    <text evidence="2">Belongs to the AlaDH/PNT family.</text>
</comment>
<dbReference type="GO" id="GO:0006740">
    <property type="term" value="P:NADPH regeneration"/>
    <property type="evidence" value="ECO:0007669"/>
    <property type="project" value="TreeGrafter"/>
</dbReference>
<evidence type="ECO:0000256" key="3">
    <source>
        <dbReference type="ARBA" id="ARBA00012943"/>
    </source>
</evidence>
<dbReference type="InterPro" id="IPR008143">
    <property type="entry name" value="Ala_DH/PNT_CS2"/>
</dbReference>
<dbReference type="PANTHER" id="PTHR10160:SF19">
    <property type="entry name" value="PROTON-TRANSLOCATING NAD(P)(+) TRANSHYDROGENASE"/>
    <property type="match status" value="1"/>
</dbReference>
<feature type="domain" description="Alanine dehydrogenase/pyridine nucleotide transhydrogenase NAD(H)-binding" evidence="9">
    <location>
        <begin position="150"/>
        <end position="312"/>
    </location>
</feature>
<dbReference type="Pfam" id="PF05222">
    <property type="entry name" value="AlaDh_PNT_N"/>
    <property type="match status" value="1"/>
</dbReference>
<dbReference type="InterPro" id="IPR007886">
    <property type="entry name" value="AlaDH/PNT_N"/>
</dbReference>
<sequence length="378" mass="39860">MKLVIGVVRESALGESRVAIAPDVVQKLNKLGVQVVMQQGAGASAFLPDEKYKQDNVTLVENAADVYAKANLFIRVQTPSLEEIAQMPEGSYLLGALTPHKHLAEIKALADKKITCWATEYIPRISRAQSMDTLSSQAAVAGYVGVVKAAGLSAKFFPMLTTAAGTVRPAKVLVLGAGVAGLQAIATAKRLGAVVEAYDIRPETKEQCESLGAKFIDTGVNAAGEGGYARELTAEEVAKQTEIVDQHIAKADAVITTAAIPGRPSPKLISASAVANMQPGAVIIDLASEGGGNCELTKPGEIYQHEGVVICGELNVPAQLAVHASEMFSKNLFNFISPWLKDAELVVDWEDEIISQSCLVKEGEIVNSRIQTLLGGGA</sequence>
<evidence type="ECO:0000259" key="10">
    <source>
        <dbReference type="SMART" id="SM01003"/>
    </source>
</evidence>